<evidence type="ECO:0000313" key="2">
    <source>
        <dbReference type="EMBL" id="CAI8595429.1"/>
    </source>
</evidence>
<dbReference type="EMBL" id="OX451735">
    <property type="protein sequence ID" value="CAI8595429.1"/>
    <property type="molecule type" value="Genomic_DNA"/>
</dbReference>
<reference evidence="2 3" key="1">
    <citation type="submission" date="2023-01" db="EMBL/GenBank/DDBJ databases">
        <authorList>
            <person name="Kreplak J."/>
        </authorList>
    </citation>
    <scope>NUCLEOTIDE SEQUENCE [LARGE SCALE GENOMIC DNA]</scope>
</reference>
<proteinExistence type="predicted"/>
<organism evidence="2 3">
    <name type="scientific">Vicia faba</name>
    <name type="common">Broad bean</name>
    <name type="synonym">Faba vulgaris</name>
    <dbReference type="NCBI Taxonomy" id="3906"/>
    <lineage>
        <taxon>Eukaryota</taxon>
        <taxon>Viridiplantae</taxon>
        <taxon>Streptophyta</taxon>
        <taxon>Embryophyta</taxon>
        <taxon>Tracheophyta</taxon>
        <taxon>Spermatophyta</taxon>
        <taxon>Magnoliopsida</taxon>
        <taxon>eudicotyledons</taxon>
        <taxon>Gunneridae</taxon>
        <taxon>Pentapetalae</taxon>
        <taxon>rosids</taxon>
        <taxon>fabids</taxon>
        <taxon>Fabales</taxon>
        <taxon>Fabaceae</taxon>
        <taxon>Papilionoideae</taxon>
        <taxon>50 kb inversion clade</taxon>
        <taxon>NPAAA clade</taxon>
        <taxon>Hologalegina</taxon>
        <taxon>IRL clade</taxon>
        <taxon>Fabeae</taxon>
        <taxon>Vicia</taxon>
    </lineage>
</organism>
<feature type="signal peptide" evidence="1">
    <location>
        <begin position="1"/>
        <end position="22"/>
    </location>
</feature>
<keyword evidence="3" id="KW-1185">Reference proteome</keyword>
<evidence type="ECO:0000256" key="1">
    <source>
        <dbReference type="SAM" id="SignalP"/>
    </source>
</evidence>
<feature type="chain" id="PRO_5043628562" evidence="1">
    <location>
        <begin position="23"/>
        <end position="131"/>
    </location>
</feature>
<protein>
    <submittedName>
        <fullName evidence="2">Uncharacterized protein</fullName>
    </submittedName>
</protein>
<accession>A0AAV0ZCT6</accession>
<sequence length="131" mass="15201">MPSTSFINLCAQVSFIFIMTLCSKPNLSKEFKGGEIRKYKGEKRHLKDIKLYPKTCCCPALKQLQNYPLFFVQNQLLQTLENMLHEPPKTCQKASCYCYPCYVSVQIYTKLAKTKLHLKVTRSADHFVQKL</sequence>
<name>A0AAV0ZCT6_VICFA</name>
<evidence type="ECO:0000313" key="3">
    <source>
        <dbReference type="Proteomes" id="UP001157006"/>
    </source>
</evidence>
<dbReference type="Proteomes" id="UP001157006">
    <property type="component" value="Chromosome 1S"/>
</dbReference>
<keyword evidence="1" id="KW-0732">Signal</keyword>
<dbReference type="AlphaFoldDB" id="A0AAV0ZCT6"/>
<gene>
    <name evidence="2" type="ORF">VFH_I190840</name>
</gene>